<dbReference type="Gene3D" id="2.60.40.4060">
    <property type="entry name" value="Reeler domain"/>
    <property type="match status" value="1"/>
</dbReference>
<dbReference type="GO" id="GO:0045087">
    <property type="term" value="P:innate immune response"/>
    <property type="evidence" value="ECO:0007669"/>
    <property type="project" value="UniProtKB-KW"/>
</dbReference>
<dbReference type="PANTHER" id="PTHR45828">
    <property type="entry name" value="CYTOCHROME B561/FERRIC REDUCTASE TRANSMEMBRANE"/>
    <property type="match status" value="1"/>
</dbReference>
<evidence type="ECO:0000256" key="4">
    <source>
        <dbReference type="ARBA" id="ARBA00022529"/>
    </source>
</evidence>
<comment type="similarity">
    <text evidence="2">Belongs to the insect defense protein family.</text>
</comment>
<evidence type="ECO:0000256" key="5">
    <source>
        <dbReference type="ARBA" id="ARBA00022588"/>
    </source>
</evidence>
<evidence type="ECO:0000256" key="2">
    <source>
        <dbReference type="ARBA" id="ARBA00008501"/>
    </source>
</evidence>
<dbReference type="InterPro" id="IPR002861">
    <property type="entry name" value="Reeler_dom"/>
</dbReference>
<keyword evidence="8" id="KW-0044">Antibiotic</keyword>
<evidence type="ECO:0000313" key="12">
    <source>
        <dbReference type="Proteomes" id="UP001186944"/>
    </source>
</evidence>
<sequence length="143" mass="16066">MNETCFFFFLAFLASGFPSGAPTDACFSMIPRHMDPVTNNQVLSQNSNSSFDISVDKSNFEIGEAVKVTIYGPPFKGLFLVAVKDKSNNMPSGRFYHENDLVKTISCSNKNDGITHTSDKWKDSVEVKWYGPDHSNIDEIHFR</sequence>
<evidence type="ECO:0000313" key="11">
    <source>
        <dbReference type="EMBL" id="KAK3105381.1"/>
    </source>
</evidence>
<evidence type="ECO:0000256" key="7">
    <source>
        <dbReference type="ARBA" id="ARBA00022859"/>
    </source>
</evidence>
<keyword evidence="3" id="KW-0964">Secreted</keyword>
<keyword evidence="4" id="KW-0929">Antimicrobial</keyword>
<keyword evidence="7" id="KW-0391">Immunity</keyword>
<dbReference type="InterPro" id="IPR042307">
    <property type="entry name" value="Reeler_sf"/>
</dbReference>
<dbReference type="PROSITE" id="PS51019">
    <property type="entry name" value="REELIN"/>
    <property type="match status" value="1"/>
</dbReference>
<reference evidence="11" key="1">
    <citation type="submission" date="2019-08" db="EMBL/GenBank/DDBJ databases">
        <title>The improved chromosome-level genome for the pearl oyster Pinctada fucata martensii using PacBio sequencing and Hi-C.</title>
        <authorList>
            <person name="Zheng Z."/>
        </authorList>
    </citation>
    <scope>NUCLEOTIDE SEQUENCE</scope>
    <source>
        <strain evidence="11">ZZ-2019</strain>
        <tissue evidence="11">Adductor muscle</tissue>
    </source>
</reference>
<gene>
    <name evidence="11" type="ORF">FSP39_023898</name>
</gene>
<evidence type="ECO:0000256" key="3">
    <source>
        <dbReference type="ARBA" id="ARBA00022525"/>
    </source>
</evidence>
<feature type="domain" description="Reelin" evidence="10">
    <location>
        <begin position="11"/>
        <end position="143"/>
    </location>
</feature>
<proteinExistence type="inferred from homology"/>
<dbReference type="GO" id="GO:0005576">
    <property type="term" value="C:extracellular region"/>
    <property type="evidence" value="ECO:0007669"/>
    <property type="project" value="UniProtKB-SubCell"/>
</dbReference>
<dbReference type="PANTHER" id="PTHR45828:SF9">
    <property type="entry name" value="CELL WALL INTEGRITY AND STRESS RESPONSE COMPONENT 4-LIKE-RELATED"/>
    <property type="match status" value="1"/>
</dbReference>
<dbReference type="GO" id="GO:0016020">
    <property type="term" value="C:membrane"/>
    <property type="evidence" value="ECO:0007669"/>
    <property type="project" value="TreeGrafter"/>
</dbReference>
<comment type="subcellular location">
    <subcellularLocation>
        <location evidence="1">Secreted</location>
    </subcellularLocation>
</comment>
<keyword evidence="6 9" id="KW-0732">Signal</keyword>
<evidence type="ECO:0000256" key="8">
    <source>
        <dbReference type="ARBA" id="ARBA00023022"/>
    </source>
</evidence>
<dbReference type="EMBL" id="VSWD01000004">
    <property type="protein sequence ID" value="KAK3105381.1"/>
    <property type="molecule type" value="Genomic_DNA"/>
</dbReference>
<comment type="caution">
    <text evidence="11">The sequence shown here is derived from an EMBL/GenBank/DDBJ whole genome shotgun (WGS) entry which is preliminary data.</text>
</comment>
<name>A0AA89C8G5_PINIB</name>
<evidence type="ECO:0000259" key="10">
    <source>
        <dbReference type="PROSITE" id="PS51019"/>
    </source>
</evidence>
<dbReference type="GO" id="GO:0042742">
    <property type="term" value="P:defense response to bacterium"/>
    <property type="evidence" value="ECO:0007669"/>
    <property type="project" value="UniProtKB-KW"/>
</dbReference>
<evidence type="ECO:0000256" key="6">
    <source>
        <dbReference type="ARBA" id="ARBA00022729"/>
    </source>
</evidence>
<feature type="signal peptide" evidence="9">
    <location>
        <begin position="1"/>
        <end position="16"/>
    </location>
</feature>
<feature type="chain" id="PRO_5041656374" description="Reelin domain-containing protein" evidence="9">
    <location>
        <begin position="17"/>
        <end position="143"/>
    </location>
</feature>
<accession>A0AA89C8G5</accession>
<evidence type="ECO:0000256" key="1">
    <source>
        <dbReference type="ARBA" id="ARBA00004613"/>
    </source>
</evidence>
<protein>
    <recommendedName>
        <fullName evidence="10">Reelin domain-containing protein</fullName>
    </recommendedName>
</protein>
<dbReference type="Pfam" id="PF02014">
    <property type="entry name" value="Reeler"/>
    <property type="match status" value="1"/>
</dbReference>
<organism evidence="11 12">
    <name type="scientific">Pinctada imbricata</name>
    <name type="common">Atlantic pearl-oyster</name>
    <name type="synonym">Pinctada martensii</name>
    <dbReference type="NCBI Taxonomy" id="66713"/>
    <lineage>
        <taxon>Eukaryota</taxon>
        <taxon>Metazoa</taxon>
        <taxon>Spiralia</taxon>
        <taxon>Lophotrochozoa</taxon>
        <taxon>Mollusca</taxon>
        <taxon>Bivalvia</taxon>
        <taxon>Autobranchia</taxon>
        <taxon>Pteriomorphia</taxon>
        <taxon>Pterioida</taxon>
        <taxon>Pterioidea</taxon>
        <taxon>Pteriidae</taxon>
        <taxon>Pinctada</taxon>
    </lineage>
</organism>
<dbReference type="CDD" id="cd08544">
    <property type="entry name" value="Reeler"/>
    <property type="match status" value="1"/>
</dbReference>
<dbReference type="InterPro" id="IPR051237">
    <property type="entry name" value="Ferric-chelate_Red/DefProt"/>
</dbReference>
<dbReference type="Proteomes" id="UP001186944">
    <property type="component" value="Unassembled WGS sequence"/>
</dbReference>
<dbReference type="AlphaFoldDB" id="A0AA89C8G5"/>
<keyword evidence="5" id="KW-0399">Innate immunity</keyword>
<keyword evidence="12" id="KW-1185">Reference proteome</keyword>
<evidence type="ECO:0000256" key="9">
    <source>
        <dbReference type="SAM" id="SignalP"/>
    </source>
</evidence>